<dbReference type="Proteomes" id="UP000250028">
    <property type="component" value="Unassembled WGS sequence"/>
</dbReference>
<dbReference type="GO" id="GO:0003677">
    <property type="term" value="F:DNA binding"/>
    <property type="evidence" value="ECO:0007669"/>
    <property type="project" value="InterPro"/>
</dbReference>
<organism evidence="2 3">
    <name type="scientific">Branchiibius hedensis</name>
    <dbReference type="NCBI Taxonomy" id="672460"/>
    <lineage>
        <taxon>Bacteria</taxon>
        <taxon>Bacillati</taxon>
        <taxon>Actinomycetota</taxon>
        <taxon>Actinomycetes</taxon>
        <taxon>Micrococcales</taxon>
        <taxon>Dermacoccaceae</taxon>
        <taxon>Branchiibius</taxon>
    </lineage>
</organism>
<evidence type="ECO:0000313" key="3">
    <source>
        <dbReference type="Proteomes" id="UP000250028"/>
    </source>
</evidence>
<dbReference type="Pfam" id="PF12728">
    <property type="entry name" value="HTH_17"/>
    <property type="match status" value="1"/>
</dbReference>
<evidence type="ECO:0000259" key="1">
    <source>
        <dbReference type="Pfam" id="PF12728"/>
    </source>
</evidence>
<accession>A0A2Y8ZR00</accession>
<proteinExistence type="predicted"/>
<protein>
    <submittedName>
        <fullName evidence="2">DNA binding domain-containing protein, excisionase family</fullName>
    </submittedName>
</protein>
<name>A0A2Y8ZR00_9MICO</name>
<sequence>MTDPLLTVQDVAEQLRCSPKTVRIMFARGEIRASSTRVGWRTTQTDLDAYLNSTSNRPRRNK</sequence>
<gene>
    <name evidence="2" type="ORF">SAMN04489750_1619</name>
</gene>
<dbReference type="EMBL" id="UESZ01000001">
    <property type="protein sequence ID" value="SSA34305.1"/>
    <property type="molecule type" value="Genomic_DNA"/>
</dbReference>
<reference evidence="3" key="1">
    <citation type="submission" date="2016-10" db="EMBL/GenBank/DDBJ databases">
        <authorList>
            <person name="Varghese N."/>
            <person name="Submissions S."/>
        </authorList>
    </citation>
    <scope>NUCLEOTIDE SEQUENCE [LARGE SCALE GENOMIC DNA]</scope>
    <source>
        <strain evidence="3">DSM 22951</strain>
    </source>
</reference>
<dbReference type="RefSeq" id="WP_170119785.1">
    <property type="nucleotide sequence ID" value="NZ_QGDN01000001.1"/>
</dbReference>
<keyword evidence="3" id="KW-1185">Reference proteome</keyword>
<dbReference type="InterPro" id="IPR041657">
    <property type="entry name" value="HTH_17"/>
</dbReference>
<dbReference type="InterPro" id="IPR010093">
    <property type="entry name" value="SinI_DNA-bd"/>
</dbReference>
<dbReference type="NCBIfam" id="TIGR01764">
    <property type="entry name" value="excise"/>
    <property type="match status" value="1"/>
</dbReference>
<feature type="domain" description="Helix-turn-helix" evidence="1">
    <location>
        <begin position="5"/>
        <end position="53"/>
    </location>
</feature>
<dbReference type="AlphaFoldDB" id="A0A2Y8ZR00"/>
<evidence type="ECO:0000313" key="2">
    <source>
        <dbReference type="EMBL" id="SSA34305.1"/>
    </source>
</evidence>